<keyword evidence="3" id="KW-1185">Reference proteome</keyword>
<protein>
    <submittedName>
        <fullName evidence="2">Uncharacterized protein</fullName>
    </submittedName>
</protein>
<reference evidence="2" key="1">
    <citation type="submission" date="2021-01" db="EMBL/GenBank/DDBJ databases">
        <authorList>
            <consortium name="Genoscope - CEA"/>
            <person name="William W."/>
        </authorList>
    </citation>
    <scope>NUCLEOTIDE SEQUENCE</scope>
</reference>
<dbReference type="Proteomes" id="UP000688137">
    <property type="component" value="Unassembled WGS sequence"/>
</dbReference>
<dbReference type="EMBL" id="CAJJDM010000017">
    <property type="protein sequence ID" value="CAD8052937.1"/>
    <property type="molecule type" value="Genomic_DNA"/>
</dbReference>
<comment type="caution">
    <text evidence="2">The sequence shown here is derived from an EMBL/GenBank/DDBJ whole genome shotgun (WGS) entry which is preliminary data.</text>
</comment>
<evidence type="ECO:0000256" key="1">
    <source>
        <dbReference type="SAM" id="MobiDB-lite"/>
    </source>
</evidence>
<proteinExistence type="predicted"/>
<sequence>MGCIIQKQTRQQGIKQYDPKLQQIVTVPILYDAKTNPIVKRRLQQDGQSQSEQNRTPTRF</sequence>
<dbReference type="OMA" id="CICQKET"/>
<feature type="region of interest" description="Disordered" evidence="1">
    <location>
        <begin position="41"/>
        <end position="60"/>
    </location>
</feature>
<accession>A0A8S1KE08</accession>
<dbReference type="AlphaFoldDB" id="A0A8S1KE08"/>
<feature type="compositionally biased region" description="Polar residues" evidence="1">
    <location>
        <begin position="45"/>
        <end position="60"/>
    </location>
</feature>
<evidence type="ECO:0000313" key="3">
    <source>
        <dbReference type="Proteomes" id="UP000688137"/>
    </source>
</evidence>
<name>A0A8S1KE08_PARPR</name>
<gene>
    <name evidence="2" type="ORF">PPRIM_AZ9-3.1.T0200076</name>
</gene>
<evidence type="ECO:0000313" key="2">
    <source>
        <dbReference type="EMBL" id="CAD8052937.1"/>
    </source>
</evidence>
<organism evidence="2 3">
    <name type="scientific">Paramecium primaurelia</name>
    <dbReference type="NCBI Taxonomy" id="5886"/>
    <lineage>
        <taxon>Eukaryota</taxon>
        <taxon>Sar</taxon>
        <taxon>Alveolata</taxon>
        <taxon>Ciliophora</taxon>
        <taxon>Intramacronucleata</taxon>
        <taxon>Oligohymenophorea</taxon>
        <taxon>Peniculida</taxon>
        <taxon>Parameciidae</taxon>
        <taxon>Paramecium</taxon>
    </lineage>
</organism>